<dbReference type="AlphaFoldDB" id="A0AAD7JJ76"/>
<evidence type="ECO:0000313" key="1">
    <source>
        <dbReference type="EMBL" id="KAJ7765635.1"/>
    </source>
</evidence>
<name>A0AAD7JJ76_9AGAR</name>
<proteinExistence type="predicted"/>
<sequence>MWPVFAEQNHTSCVKIGEVGGILLKQSLRGTKSCFVWAKIGGPGEDLLECAQFSRNEIMLCVENWRGGGKIAEAVVGLLECAQSLQNKIMLCKDLLECAQFLRNEIMLRVENWRGGGKIAETVSLQNKIIPLFAEQNHALSAKIGGPGEDLLECAQFSRNEIMLRVENWRGGGKIAETVVGLLECAQSSRNKIMLCLRKLVDQVKICWSVPSLRGTNHALSAKTGGPGEDLLECAQSSRNKIMLRVRKLVDQAKICWSVPSLHRTKSYLVCENW</sequence>
<gene>
    <name evidence="1" type="ORF">B0H16DRAFT_1454203</name>
</gene>
<reference evidence="1" key="1">
    <citation type="submission" date="2023-03" db="EMBL/GenBank/DDBJ databases">
        <title>Massive genome expansion in bonnet fungi (Mycena s.s.) driven by repeated elements and novel gene families across ecological guilds.</title>
        <authorList>
            <consortium name="Lawrence Berkeley National Laboratory"/>
            <person name="Harder C.B."/>
            <person name="Miyauchi S."/>
            <person name="Viragh M."/>
            <person name="Kuo A."/>
            <person name="Thoen E."/>
            <person name="Andreopoulos B."/>
            <person name="Lu D."/>
            <person name="Skrede I."/>
            <person name="Drula E."/>
            <person name="Henrissat B."/>
            <person name="Morin E."/>
            <person name="Kohler A."/>
            <person name="Barry K."/>
            <person name="LaButti K."/>
            <person name="Morin E."/>
            <person name="Salamov A."/>
            <person name="Lipzen A."/>
            <person name="Mereny Z."/>
            <person name="Hegedus B."/>
            <person name="Baldrian P."/>
            <person name="Stursova M."/>
            <person name="Weitz H."/>
            <person name="Taylor A."/>
            <person name="Grigoriev I.V."/>
            <person name="Nagy L.G."/>
            <person name="Martin F."/>
            <person name="Kauserud H."/>
        </authorList>
    </citation>
    <scope>NUCLEOTIDE SEQUENCE</scope>
    <source>
        <strain evidence="1">CBHHK182m</strain>
    </source>
</reference>
<protein>
    <submittedName>
        <fullName evidence="1">Uncharacterized protein</fullName>
    </submittedName>
</protein>
<dbReference type="EMBL" id="JARKIB010000025">
    <property type="protein sequence ID" value="KAJ7765635.1"/>
    <property type="molecule type" value="Genomic_DNA"/>
</dbReference>
<organism evidence="1 2">
    <name type="scientific">Mycena metata</name>
    <dbReference type="NCBI Taxonomy" id="1033252"/>
    <lineage>
        <taxon>Eukaryota</taxon>
        <taxon>Fungi</taxon>
        <taxon>Dikarya</taxon>
        <taxon>Basidiomycota</taxon>
        <taxon>Agaricomycotina</taxon>
        <taxon>Agaricomycetes</taxon>
        <taxon>Agaricomycetidae</taxon>
        <taxon>Agaricales</taxon>
        <taxon>Marasmiineae</taxon>
        <taxon>Mycenaceae</taxon>
        <taxon>Mycena</taxon>
    </lineage>
</organism>
<evidence type="ECO:0000313" key="2">
    <source>
        <dbReference type="Proteomes" id="UP001215598"/>
    </source>
</evidence>
<accession>A0AAD7JJ76</accession>
<dbReference type="Proteomes" id="UP001215598">
    <property type="component" value="Unassembled WGS sequence"/>
</dbReference>
<comment type="caution">
    <text evidence="1">The sequence shown here is derived from an EMBL/GenBank/DDBJ whole genome shotgun (WGS) entry which is preliminary data.</text>
</comment>
<keyword evidence="2" id="KW-1185">Reference proteome</keyword>